<proteinExistence type="predicted"/>
<dbReference type="EMBL" id="SMCS01000005">
    <property type="protein sequence ID" value="TCV93370.1"/>
    <property type="molecule type" value="Genomic_DNA"/>
</dbReference>
<gene>
    <name evidence="3" type="ORF">EC912_105230</name>
</gene>
<evidence type="ECO:0000313" key="4">
    <source>
        <dbReference type="Proteomes" id="UP000295645"/>
    </source>
</evidence>
<dbReference type="GO" id="GO:0005829">
    <property type="term" value="C:cytosol"/>
    <property type="evidence" value="ECO:0007669"/>
    <property type="project" value="TreeGrafter"/>
</dbReference>
<dbReference type="Gene3D" id="3.40.50.2000">
    <property type="entry name" value="Glycogen Phosphorylase B"/>
    <property type="match status" value="2"/>
</dbReference>
<protein>
    <submittedName>
        <fullName evidence="3">ADP-heptose:LPS heptosyltransferase</fullName>
    </submittedName>
</protein>
<evidence type="ECO:0000313" key="3">
    <source>
        <dbReference type="EMBL" id="TCV93370.1"/>
    </source>
</evidence>
<sequence>MLLVGPLISELERLYPGAEVDIVAAGPAAHAVFSTYPTVRRIVSFHQRIVHHLPMTVAQLFGIRRTVYDVAIDAGGGSQSGRLLLAFVKARYKIGTTDHASEEALRPLHLAQRPVHLLRHAYAGDASGPWPVMDIRLTDDERRKGRDLLAKILGDTGVSSDTLTLAIFANATGRKCYAETWWAQFIQELTDHHSNVRIVEVVAAHAVSQLNSKHATFYSRDLRKMAAVISAADVFLSADCGVMHLAAASGTRTLGLFSVTDQRKYAPYGASNAAIDNREGDPGVAARIVSAHLSGLFQSLSEERH</sequence>
<accession>A0A4R3YM56</accession>
<dbReference type="InterPro" id="IPR002201">
    <property type="entry name" value="Glyco_trans_9"/>
</dbReference>
<name>A0A4R3YM56_9GAMM</name>
<keyword evidence="4" id="KW-1185">Reference proteome</keyword>
<dbReference type="Pfam" id="PF01075">
    <property type="entry name" value="Glyco_transf_9"/>
    <property type="match status" value="1"/>
</dbReference>
<dbReference type="AlphaFoldDB" id="A0A4R3YM56"/>
<evidence type="ECO:0000256" key="2">
    <source>
        <dbReference type="ARBA" id="ARBA00022679"/>
    </source>
</evidence>
<keyword evidence="2 3" id="KW-0808">Transferase</keyword>
<comment type="caution">
    <text evidence="3">The sequence shown here is derived from an EMBL/GenBank/DDBJ whole genome shotgun (WGS) entry which is preliminary data.</text>
</comment>
<dbReference type="PANTHER" id="PTHR30160">
    <property type="entry name" value="TETRAACYLDISACCHARIDE 4'-KINASE-RELATED"/>
    <property type="match status" value="1"/>
</dbReference>
<dbReference type="PANTHER" id="PTHR30160:SF7">
    <property type="entry name" value="ADP-HEPTOSE--LPS HEPTOSYLTRANSFERASE 2"/>
    <property type="match status" value="1"/>
</dbReference>
<keyword evidence="1" id="KW-0328">Glycosyltransferase</keyword>
<dbReference type="GO" id="GO:0008713">
    <property type="term" value="F:ADP-heptose-lipopolysaccharide heptosyltransferase activity"/>
    <property type="evidence" value="ECO:0007669"/>
    <property type="project" value="TreeGrafter"/>
</dbReference>
<evidence type="ECO:0000256" key="1">
    <source>
        <dbReference type="ARBA" id="ARBA00022676"/>
    </source>
</evidence>
<dbReference type="SUPFAM" id="SSF53756">
    <property type="entry name" value="UDP-Glycosyltransferase/glycogen phosphorylase"/>
    <property type="match status" value="1"/>
</dbReference>
<reference evidence="3 4" key="1">
    <citation type="submission" date="2019-03" db="EMBL/GenBank/DDBJ databases">
        <title>Above-ground endophytic microbial communities from plants in different locations in the United States.</title>
        <authorList>
            <person name="Frank C."/>
        </authorList>
    </citation>
    <scope>NUCLEOTIDE SEQUENCE [LARGE SCALE GENOMIC DNA]</scope>
    <source>
        <strain evidence="3 4">LP_13_YM</strain>
    </source>
</reference>
<dbReference type="InterPro" id="IPR051199">
    <property type="entry name" value="LPS_LOS_Heptosyltrfase"/>
</dbReference>
<dbReference type="Proteomes" id="UP000295645">
    <property type="component" value="Unassembled WGS sequence"/>
</dbReference>
<organism evidence="3 4">
    <name type="scientific">Luteibacter rhizovicinus</name>
    <dbReference type="NCBI Taxonomy" id="242606"/>
    <lineage>
        <taxon>Bacteria</taxon>
        <taxon>Pseudomonadati</taxon>
        <taxon>Pseudomonadota</taxon>
        <taxon>Gammaproteobacteria</taxon>
        <taxon>Lysobacterales</taxon>
        <taxon>Rhodanobacteraceae</taxon>
        <taxon>Luteibacter</taxon>
    </lineage>
</organism>
<dbReference type="GO" id="GO:0009244">
    <property type="term" value="P:lipopolysaccharide core region biosynthetic process"/>
    <property type="evidence" value="ECO:0007669"/>
    <property type="project" value="TreeGrafter"/>
</dbReference>